<keyword evidence="4" id="KW-1185">Reference proteome</keyword>
<evidence type="ECO:0000313" key="4">
    <source>
        <dbReference type="Proteomes" id="UP001299970"/>
    </source>
</evidence>
<feature type="region of interest" description="Disordered" evidence="1">
    <location>
        <begin position="136"/>
        <end position="155"/>
    </location>
</feature>
<reference evidence="3 4" key="1">
    <citation type="submission" date="2022-03" db="EMBL/GenBank/DDBJ databases">
        <title>Pseudonocardia alaer sp. nov., a novel actinomycete isolated from reed forest soil.</title>
        <authorList>
            <person name="Wang L."/>
        </authorList>
    </citation>
    <scope>NUCLEOTIDE SEQUENCE [LARGE SCALE GENOMIC DNA]</scope>
    <source>
        <strain evidence="3 4">Y-16303</strain>
    </source>
</reference>
<gene>
    <name evidence="3" type="ORF">MMF94_36215</name>
</gene>
<dbReference type="EMBL" id="JAKXMK010000040">
    <property type="protein sequence ID" value="MCH6171177.1"/>
    <property type="molecule type" value="Genomic_DNA"/>
</dbReference>
<feature type="transmembrane region" description="Helical" evidence="2">
    <location>
        <begin position="12"/>
        <end position="33"/>
    </location>
</feature>
<protein>
    <recommendedName>
        <fullName evidence="5">DUF4345 domain-containing protein</fullName>
    </recommendedName>
</protein>
<dbReference type="Proteomes" id="UP001299970">
    <property type="component" value="Unassembled WGS sequence"/>
</dbReference>
<keyword evidence="2" id="KW-0812">Transmembrane</keyword>
<keyword evidence="2" id="KW-1133">Transmembrane helix</keyword>
<dbReference type="RefSeq" id="WP_241041983.1">
    <property type="nucleotide sequence ID" value="NZ_BAAAJF010000041.1"/>
</dbReference>
<comment type="caution">
    <text evidence="3">The sequence shown here is derived from an EMBL/GenBank/DDBJ whole genome shotgun (WGS) entry which is preliminary data.</text>
</comment>
<name>A0ABS9TRK8_9PSEU</name>
<organism evidence="3 4">
    <name type="scientific">Pseudonocardia alaniniphila</name>
    <dbReference type="NCBI Taxonomy" id="75291"/>
    <lineage>
        <taxon>Bacteria</taxon>
        <taxon>Bacillati</taxon>
        <taxon>Actinomycetota</taxon>
        <taxon>Actinomycetes</taxon>
        <taxon>Pseudonocardiales</taxon>
        <taxon>Pseudonocardiaceae</taxon>
        <taxon>Pseudonocardia</taxon>
    </lineage>
</organism>
<accession>A0ABS9TRK8</accession>
<feature type="transmembrane region" description="Helical" evidence="2">
    <location>
        <begin position="109"/>
        <end position="130"/>
    </location>
</feature>
<proteinExistence type="predicted"/>
<evidence type="ECO:0000256" key="2">
    <source>
        <dbReference type="SAM" id="Phobius"/>
    </source>
</evidence>
<evidence type="ECO:0000256" key="1">
    <source>
        <dbReference type="SAM" id="MobiDB-lite"/>
    </source>
</evidence>
<evidence type="ECO:0000313" key="3">
    <source>
        <dbReference type="EMBL" id="MCH6171177.1"/>
    </source>
</evidence>
<evidence type="ECO:0008006" key="5">
    <source>
        <dbReference type="Google" id="ProtNLM"/>
    </source>
</evidence>
<sequence>MLKPKLTTLTAADWTVAASGVLALAMGIAGLAGPERQVRALGFEGSDGDRDHLTAVLTSTSAAAVNNGFLYLIGVATGSSWFPAYTVAARAVMGGVLGARVATGRAPRSFIAAALWEVLGAAATAGALWWDGRRSRRRGGGSGQPPLPLLDDQRE</sequence>
<keyword evidence="2" id="KW-0472">Membrane</keyword>